<comment type="caution">
    <text evidence="3">The sequence shown here is derived from an EMBL/GenBank/DDBJ whole genome shotgun (WGS) entry which is preliminary data.</text>
</comment>
<evidence type="ECO:0000256" key="2">
    <source>
        <dbReference type="SAM" id="SignalP"/>
    </source>
</evidence>
<evidence type="ECO:0000313" key="3">
    <source>
        <dbReference type="EMBL" id="GEP58087.1"/>
    </source>
</evidence>
<gene>
    <name evidence="3" type="ORF">RSO01_52530</name>
</gene>
<feature type="signal peptide" evidence="2">
    <location>
        <begin position="1"/>
        <end position="25"/>
    </location>
</feature>
<organism evidence="3 4">
    <name type="scientific">Reyranella soli</name>
    <dbReference type="NCBI Taxonomy" id="1230389"/>
    <lineage>
        <taxon>Bacteria</taxon>
        <taxon>Pseudomonadati</taxon>
        <taxon>Pseudomonadota</taxon>
        <taxon>Alphaproteobacteria</taxon>
        <taxon>Hyphomicrobiales</taxon>
        <taxon>Reyranellaceae</taxon>
        <taxon>Reyranella</taxon>
    </lineage>
</organism>
<evidence type="ECO:0000313" key="4">
    <source>
        <dbReference type="Proteomes" id="UP000321058"/>
    </source>
</evidence>
<feature type="chain" id="PRO_5022062949" evidence="2">
    <location>
        <begin position="26"/>
        <end position="125"/>
    </location>
</feature>
<name>A0A512NGK8_9HYPH</name>
<feature type="compositionally biased region" description="Polar residues" evidence="1">
    <location>
        <begin position="116"/>
        <end position="125"/>
    </location>
</feature>
<evidence type="ECO:0000256" key="1">
    <source>
        <dbReference type="SAM" id="MobiDB-lite"/>
    </source>
</evidence>
<reference evidence="3 4" key="1">
    <citation type="submission" date="2019-07" db="EMBL/GenBank/DDBJ databases">
        <title>Whole genome shotgun sequence of Reyranella soli NBRC 108950.</title>
        <authorList>
            <person name="Hosoyama A."/>
            <person name="Uohara A."/>
            <person name="Ohji S."/>
            <person name="Ichikawa N."/>
        </authorList>
    </citation>
    <scope>NUCLEOTIDE SEQUENCE [LARGE SCALE GENOMIC DNA]</scope>
    <source>
        <strain evidence="3 4">NBRC 108950</strain>
    </source>
</reference>
<keyword evidence="2" id="KW-0732">Signal</keyword>
<feature type="region of interest" description="Disordered" evidence="1">
    <location>
        <begin position="30"/>
        <end position="125"/>
    </location>
</feature>
<dbReference type="Proteomes" id="UP000321058">
    <property type="component" value="Unassembled WGS sequence"/>
</dbReference>
<proteinExistence type="predicted"/>
<protein>
    <submittedName>
        <fullName evidence="3">Uncharacterized protein</fullName>
    </submittedName>
</protein>
<sequence>MSFLRRLTNGLTVLVAFGVVAFANAGFAQATKDQAKSKAPAPTPATERGPTNVELMNKALNPGASDPDVPLPHPDLARANPDQPASSSGPQIYGRQEQGGGVLGLRMPFPADRSASGGTTRYSSP</sequence>
<keyword evidence="4" id="KW-1185">Reference proteome</keyword>
<dbReference type="AlphaFoldDB" id="A0A512NGK8"/>
<accession>A0A512NGK8</accession>
<dbReference type="EMBL" id="BKAJ01000093">
    <property type="protein sequence ID" value="GEP58087.1"/>
    <property type="molecule type" value="Genomic_DNA"/>
</dbReference>